<comment type="caution">
    <text evidence="14">The sequence shown here is derived from an EMBL/GenBank/DDBJ whole genome shotgun (WGS) entry which is preliminary data.</text>
</comment>
<dbReference type="EC" id="2.7.11.1" evidence="1"/>
<dbReference type="CDD" id="cd14012">
    <property type="entry name" value="PK_eIF2AK_GCN2_rpt1"/>
    <property type="match status" value="1"/>
</dbReference>
<feature type="region of interest" description="Disordered" evidence="11">
    <location>
        <begin position="150"/>
        <end position="170"/>
    </location>
</feature>
<keyword evidence="4 10" id="KW-0547">Nucleotide-binding</keyword>
<dbReference type="InterPro" id="IPR041715">
    <property type="entry name" value="HisRS-like_core"/>
</dbReference>
<organism evidence="14 15">
    <name type="scientific">Clavelina lepadiformis</name>
    <name type="common">Light-bulb sea squirt</name>
    <name type="synonym">Ascidia lepadiformis</name>
    <dbReference type="NCBI Taxonomy" id="159417"/>
    <lineage>
        <taxon>Eukaryota</taxon>
        <taxon>Metazoa</taxon>
        <taxon>Chordata</taxon>
        <taxon>Tunicata</taxon>
        <taxon>Ascidiacea</taxon>
        <taxon>Aplousobranchia</taxon>
        <taxon>Clavelinidae</taxon>
        <taxon>Clavelina</taxon>
    </lineage>
</organism>
<evidence type="ECO:0000313" key="15">
    <source>
        <dbReference type="Proteomes" id="UP001642483"/>
    </source>
</evidence>
<evidence type="ECO:0000256" key="2">
    <source>
        <dbReference type="ARBA" id="ARBA00022527"/>
    </source>
</evidence>
<evidence type="ECO:0000256" key="4">
    <source>
        <dbReference type="ARBA" id="ARBA00022741"/>
    </source>
</evidence>
<feature type="region of interest" description="Disordered" evidence="11">
    <location>
        <begin position="617"/>
        <end position="636"/>
    </location>
</feature>
<dbReference type="PROSITE" id="PS50011">
    <property type="entry name" value="PROTEIN_KINASE_DOM"/>
    <property type="match status" value="2"/>
</dbReference>
<name>A0ABP0FH22_CLALP</name>
<dbReference type="SMART" id="SM00220">
    <property type="entry name" value="S_TKc"/>
    <property type="match status" value="2"/>
</dbReference>
<feature type="domain" description="RWD" evidence="13">
    <location>
        <begin position="15"/>
        <end position="129"/>
    </location>
</feature>
<evidence type="ECO:0000259" key="12">
    <source>
        <dbReference type="PROSITE" id="PS50011"/>
    </source>
</evidence>
<protein>
    <recommendedName>
        <fullName evidence="1">non-specific serine/threonine protein kinase</fullName>
        <ecNumber evidence="1">2.7.11.1</ecNumber>
    </recommendedName>
</protein>
<feature type="binding site" evidence="10">
    <location>
        <position position="569"/>
    </location>
    <ligand>
        <name>ATP</name>
        <dbReference type="ChEBI" id="CHEBI:30616"/>
    </ligand>
</feature>
<dbReference type="InterPro" id="IPR036621">
    <property type="entry name" value="Anticodon-bd_dom_sf"/>
</dbReference>
<dbReference type="PANTHER" id="PTHR11042">
    <property type="entry name" value="EUKARYOTIC TRANSLATION INITIATION FACTOR 2-ALPHA KINASE EIF2-ALPHA KINASE -RELATED"/>
    <property type="match status" value="1"/>
</dbReference>
<dbReference type="SUPFAM" id="SSF56112">
    <property type="entry name" value="Protein kinase-like (PK-like)"/>
    <property type="match status" value="2"/>
</dbReference>
<reference evidence="14 15" key="1">
    <citation type="submission" date="2024-02" db="EMBL/GenBank/DDBJ databases">
        <authorList>
            <person name="Daric V."/>
            <person name="Darras S."/>
        </authorList>
    </citation>
    <scope>NUCLEOTIDE SEQUENCE [LARGE SCALE GENOMIC DNA]</scope>
</reference>
<dbReference type="Gene3D" id="3.30.200.20">
    <property type="entry name" value="Phosphorylase Kinase, domain 1"/>
    <property type="match status" value="1"/>
</dbReference>
<evidence type="ECO:0000256" key="6">
    <source>
        <dbReference type="ARBA" id="ARBA00022840"/>
    </source>
</evidence>
<evidence type="ECO:0000256" key="9">
    <source>
        <dbReference type="ARBA" id="ARBA00048679"/>
    </source>
</evidence>
<dbReference type="InterPro" id="IPR045864">
    <property type="entry name" value="aa-tRNA-synth_II/BPL/LPL"/>
</dbReference>
<evidence type="ECO:0000256" key="3">
    <source>
        <dbReference type="ARBA" id="ARBA00022679"/>
    </source>
</evidence>
<evidence type="ECO:0000256" key="7">
    <source>
        <dbReference type="ARBA" id="ARBA00037982"/>
    </source>
</evidence>
<keyword evidence="3" id="KW-0808">Transferase</keyword>
<dbReference type="SUPFAM" id="SSF55681">
    <property type="entry name" value="Class II aaRS and biotin synthetases"/>
    <property type="match status" value="1"/>
</dbReference>
<keyword evidence="6 10" id="KW-0067">ATP-binding</keyword>
<accession>A0ABP0FH22</accession>
<feature type="compositionally biased region" description="Low complexity" evidence="11">
    <location>
        <begin position="724"/>
        <end position="737"/>
    </location>
</feature>
<dbReference type="Pfam" id="PF05773">
    <property type="entry name" value="RWD"/>
    <property type="match status" value="1"/>
</dbReference>
<feature type="compositionally biased region" description="Low complexity" evidence="11">
    <location>
        <begin position="1484"/>
        <end position="1499"/>
    </location>
</feature>
<evidence type="ECO:0000256" key="5">
    <source>
        <dbReference type="ARBA" id="ARBA00022777"/>
    </source>
</evidence>
<dbReference type="PIRSF" id="PIRSF000660">
    <property type="entry name" value="Ser/Thr_PK_GCN2"/>
    <property type="match status" value="1"/>
</dbReference>
<feature type="compositionally biased region" description="Polar residues" evidence="11">
    <location>
        <begin position="618"/>
        <end position="636"/>
    </location>
</feature>
<feature type="domain" description="Protein kinase" evidence="12">
    <location>
        <begin position="540"/>
        <end position="961"/>
    </location>
</feature>
<dbReference type="Gene3D" id="1.10.510.10">
    <property type="entry name" value="Transferase(Phosphotransferase) domain 1"/>
    <property type="match status" value="2"/>
</dbReference>
<dbReference type="CDD" id="cd23823">
    <property type="entry name" value="RWD_GCN2"/>
    <property type="match status" value="1"/>
</dbReference>
<proteinExistence type="inferred from homology"/>
<dbReference type="PROSITE" id="PS50908">
    <property type="entry name" value="RWD"/>
    <property type="match status" value="1"/>
</dbReference>
<dbReference type="Proteomes" id="UP001642483">
    <property type="component" value="Unassembled WGS sequence"/>
</dbReference>
<dbReference type="InterPro" id="IPR017441">
    <property type="entry name" value="Protein_kinase_ATP_BS"/>
</dbReference>
<dbReference type="PANTHER" id="PTHR11042:SF136">
    <property type="entry name" value="EIF-2-ALPHA KINASE GCN2"/>
    <property type="match status" value="1"/>
</dbReference>
<evidence type="ECO:0000256" key="1">
    <source>
        <dbReference type="ARBA" id="ARBA00012513"/>
    </source>
</evidence>
<feature type="region of interest" description="Disordered" evidence="11">
    <location>
        <begin position="642"/>
        <end position="737"/>
    </location>
</feature>
<sequence length="1638" mass="186390">MELNELESYAERQEDELQILQSIFGDDVEDLRNKDAWKVARPPEFTLHLRPQEGMSGKKEAYCHLSLRVKFPPTYPDCSPELKMENSKGLSSDGVASLEKEMKDFCKTSLGEVMMLQVAQKIQEYLHEYNVPQYESAYEEMVRNKQKQLEREAKEEEKKKEVRRRKEEIQRREIEEELARREEEERRLRKLKREEREMTATADPARQNCDEGSPPKLPSISQIHLTGKNPRTIYQGQCLGRGAGGSMVYAGMDSSSGELVAVHYWNITSPARKMILTDAERAKLDKYLKTISTVEQELQSLVKLSHNNIVAYLSMKTTHCEDCIEINILQEYVKGISLQHKLDNKEKVPLDVLRSYTEQMLFALDYLHSKSVVHKQFKASSVFLDANGKIKVADYSIGKRLVDLYNESRIEQPGVRFSDDRIPARSSKKGDLMRLGIVILSLAQGSNVLDYPPEVSSSFPRCFYNFLEKCLVVEDRLRLSASELLDHDFIKPSVELLGHQPDIGANEENVNEDQIDLFDDTTPEDIPSHAPQLSRLHSEFEELEWLGKGGYGDVVKVRNKLDDRHYAIKRILLNPHHSQFNKKITREVKLLSRLNHEHVVRYYNSWIETIKCLKDDVSVTSSNPTSPESKASETFASKNSLGLSDDIEKMAPPPVLSSTSEWSMSVEEVSRHGDIDEEDDDDGDVFKTIYFDNDESSSSESILFDHDGNDDQDSSDEEGDDKITTMTSESTTPSSDSSNLYVMQRYLYIQMEYCEKSTLRQTIDAGLSKEQDRMWRLFREILEGLVHVHQQGMIHRDLKPQNIFLDRNDHVKIGDFGLATARTRDYETPVESLDEVSSKSEGADSGMTGVVGTALYVAPELQSVKKRSLYSQKVDIYSVGIIFFEMFYPGLETKMERVKVLGKLRTPSITFPHDFKEELMEREALITRWCLDHEPSKRPTASELLKCRHVPTPVLEEHDVLNAMQEMLSDPLSKQYRLVINQVFDQEVNPMTSIMYDIDLHKHQFSPPSMVAQQRAFKTVAAILRCHGAVKVNPPQLLPRESNQESDSVSLMDIGGTIVTLPYNLRVPFARFVSCSGITKLKGYAIEKVFRSRRRSRPKELWECSFEIVTPTCGGFVPDAEVLSVVNDIVKRFPVFESRKYQVRINHMMSLKAILTFCGLEEKHHSDALDALSTCDRLSKSQIETCLSSLPLNHQQVASLSNFTQTQGPLPKIQIALKTLTRNKHLPCSSWARQALHELEAVKKCLESFQMNLPVIFDLGFTHKYHHYYNGVIFQVFAEIQKRKRSAIEVLAMGGRYDKLMENLSHLRIGSKTPETKKNSVKENSNSTKAASPCAVGVSIAIEKVIPQVSPKSTDLASNQNEFPSYSLVRNAPVEVLVCAVGRSQLLHERLHLVKSLWDAGIAAETAYERNVSHSQHDVQERAHDQGISHLVLVSDKDRESIVVKSLMHDPNAKPVERKLSRDQVVDYLTKKRKDVEEINSNCNNVKSSNQSNAQQSCSFEVPSSQQSPHTNVGTRQLSIKVISPEKLAFNTKKRYEYEIRTKLSTHPLMANVSNKAEICVIAVDLPSTVMKPFGIALDVSDNEDEFNSSLAHHLPTVPRYKKYMAVIADTIHEAKFVRGAPFIILYSYKDNGYCMMI</sequence>
<evidence type="ECO:0000256" key="11">
    <source>
        <dbReference type="SAM" id="MobiDB-lite"/>
    </source>
</evidence>
<evidence type="ECO:0000256" key="8">
    <source>
        <dbReference type="ARBA" id="ARBA00047899"/>
    </source>
</evidence>
<keyword evidence="5" id="KW-0418">Kinase</keyword>
<dbReference type="SUPFAM" id="SSF54495">
    <property type="entry name" value="UBC-like"/>
    <property type="match status" value="1"/>
</dbReference>
<feature type="compositionally biased region" description="Polar residues" evidence="11">
    <location>
        <begin position="1502"/>
        <end position="1513"/>
    </location>
</feature>
<evidence type="ECO:0000256" key="10">
    <source>
        <dbReference type="PROSITE-ProRule" id="PRU10141"/>
    </source>
</evidence>
<dbReference type="Gene3D" id="3.40.50.800">
    <property type="entry name" value="Anticodon-binding domain"/>
    <property type="match status" value="1"/>
</dbReference>
<dbReference type="Pfam" id="PF13393">
    <property type="entry name" value="tRNA-synt_His"/>
    <property type="match status" value="1"/>
</dbReference>
<dbReference type="Gene3D" id="3.10.110.10">
    <property type="entry name" value="Ubiquitin Conjugating Enzyme"/>
    <property type="match status" value="1"/>
</dbReference>
<dbReference type="SMART" id="SM00591">
    <property type="entry name" value="RWD"/>
    <property type="match status" value="1"/>
</dbReference>
<comment type="catalytic activity">
    <reaction evidence="8">
        <text>L-threonyl-[protein] + ATP = O-phospho-L-threonyl-[protein] + ADP + H(+)</text>
        <dbReference type="Rhea" id="RHEA:46608"/>
        <dbReference type="Rhea" id="RHEA-COMP:11060"/>
        <dbReference type="Rhea" id="RHEA-COMP:11605"/>
        <dbReference type="ChEBI" id="CHEBI:15378"/>
        <dbReference type="ChEBI" id="CHEBI:30013"/>
        <dbReference type="ChEBI" id="CHEBI:30616"/>
        <dbReference type="ChEBI" id="CHEBI:61977"/>
        <dbReference type="ChEBI" id="CHEBI:456216"/>
        <dbReference type="EC" id="2.7.11.1"/>
    </reaction>
</comment>
<dbReference type="PROSITE" id="PS00108">
    <property type="entry name" value="PROTEIN_KINASE_ST"/>
    <property type="match status" value="1"/>
</dbReference>
<comment type="catalytic activity">
    <reaction evidence="9">
        <text>L-seryl-[protein] + ATP = O-phospho-L-seryl-[protein] + ADP + H(+)</text>
        <dbReference type="Rhea" id="RHEA:17989"/>
        <dbReference type="Rhea" id="RHEA-COMP:9863"/>
        <dbReference type="Rhea" id="RHEA-COMP:11604"/>
        <dbReference type="ChEBI" id="CHEBI:15378"/>
        <dbReference type="ChEBI" id="CHEBI:29999"/>
        <dbReference type="ChEBI" id="CHEBI:30616"/>
        <dbReference type="ChEBI" id="CHEBI:83421"/>
        <dbReference type="ChEBI" id="CHEBI:456216"/>
        <dbReference type="EC" id="2.7.11.1"/>
    </reaction>
</comment>
<dbReference type="InterPro" id="IPR006575">
    <property type="entry name" value="RWD_dom"/>
</dbReference>
<dbReference type="Gene3D" id="3.30.930.10">
    <property type="entry name" value="Bira Bifunctional Protein, Domain 2"/>
    <property type="match status" value="1"/>
</dbReference>
<dbReference type="InterPro" id="IPR000719">
    <property type="entry name" value="Prot_kinase_dom"/>
</dbReference>
<dbReference type="InterPro" id="IPR024435">
    <property type="entry name" value="HisRS-related_dom"/>
</dbReference>
<dbReference type="PROSITE" id="PS00107">
    <property type="entry name" value="PROTEIN_KINASE_ATP"/>
    <property type="match status" value="1"/>
</dbReference>
<keyword evidence="2" id="KW-0723">Serine/threonine-protein kinase</keyword>
<keyword evidence="15" id="KW-1185">Reference proteome</keyword>
<feature type="region of interest" description="Disordered" evidence="11">
    <location>
        <begin position="195"/>
        <end position="215"/>
    </location>
</feature>
<dbReference type="InterPro" id="IPR016255">
    <property type="entry name" value="Gcn2"/>
</dbReference>
<comment type="similarity">
    <text evidence="7">Belongs to the protein kinase superfamily. Ser/Thr protein kinase family. GCN2 subfamily.</text>
</comment>
<dbReference type="InterPro" id="IPR016135">
    <property type="entry name" value="UBQ-conjugating_enzyme/RWD"/>
</dbReference>
<evidence type="ECO:0000313" key="14">
    <source>
        <dbReference type="EMBL" id="CAK8677764.1"/>
    </source>
</evidence>
<dbReference type="Pfam" id="PF12745">
    <property type="entry name" value="HGTP_anticodon2"/>
    <property type="match status" value="1"/>
</dbReference>
<dbReference type="CDD" id="cd14046">
    <property type="entry name" value="STKc_EIF2AK4_GCN2_rpt2"/>
    <property type="match status" value="1"/>
</dbReference>
<dbReference type="InterPro" id="IPR008271">
    <property type="entry name" value="Ser/Thr_kinase_AS"/>
</dbReference>
<dbReference type="SUPFAM" id="SSF52954">
    <property type="entry name" value="Class II aaRS ABD-related"/>
    <property type="match status" value="1"/>
</dbReference>
<feature type="domain" description="Protein kinase" evidence="12">
    <location>
        <begin position="233"/>
        <end position="490"/>
    </location>
</feature>
<dbReference type="InterPro" id="IPR050339">
    <property type="entry name" value="CC_SR_Kinase"/>
</dbReference>
<gene>
    <name evidence="14" type="ORF">CVLEPA_LOCUS7760</name>
</gene>
<dbReference type="Pfam" id="PF00069">
    <property type="entry name" value="Pkinase"/>
    <property type="match status" value="3"/>
</dbReference>
<feature type="region of interest" description="Disordered" evidence="11">
    <location>
        <begin position="1484"/>
        <end position="1513"/>
    </location>
</feature>
<dbReference type="EMBL" id="CAWYQH010000046">
    <property type="protein sequence ID" value="CAK8677764.1"/>
    <property type="molecule type" value="Genomic_DNA"/>
</dbReference>
<dbReference type="InterPro" id="IPR011009">
    <property type="entry name" value="Kinase-like_dom_sf"/>
</dbReference>
<evidence type="ECO:0000259" key="13">
    <source>
        <dbReference type="PROSITE" id="PS50908"/>
    </source>
</evidence>
<feature type="compositionally biased region" description="Acidic residues" evidence="11">
    <location>
        <begin position="710"/>
        <end position="720"/>
    </location>
</feature>